<organism evidence="3 4">
    <name type="scientific">Paenibacillus agricola</name>
    <dbReference type="NCBI Taxonomy" id="2716264"/>
    <lineage>
        <taxon>Bacteria</taxon>
        <taxon>Bacillati</taxon>
        <taxon>Bacillota</taxon>
        <taxon>Bacilli</taxon>
        <taxon>Bacillales</taxon>
        <taxon>Paenibacillaceae</taxon>
        <taxon>Paenibacillus</taxon>
    </lineage>
</organism>
<dbReference type="Gene3D" id="1.10.8.1210">
    <property type="match status" value="1"/>
</dbReference>
<evidence type="ECO:0000259" key="2">
    <source>
        <dbReference type="Pfam" id="PF00208"/>
    </source>
</evidence>
<feature type="region of interest" description="Disordered" evidence="1">
    <location>
        <begin position="1"/>
        <end position="25"/>
    </location>
</feature>
<evidence type="ECO:0000313" key="3">
    <source>
        <dbReference type="EMBL" id="NHN31667.1"/>
    </source>
</evidence>
<comment type="caution">
    <text evidence="3">The sequence shown here is derived from an EMBL/GenBank/DDBJ whole genome shotgun (WGS) entry which is preliminary data.</text>
</comment>
<keyword evidence="4" id="KW-1185">Reference proteome</keyword>
<name>A0ABX0J6A3_9BACL</name>
<dbReference type="SUPFAM" id="SSF51735">
    <property type="entry name" value="NAD(P)-binding Rossmann-fold domains"/>
    <property type="match status" value="1"/>
</dbReference>
<dbReference type="EMBL" id="JAAOIW010000006">
    <property type="protein sequence ID" value="NHN31667.1"/>
    <property type="molecule type" value="Genomic_DNA"/>
</dbReference>
<evidence type="ECO:0000313" key="4">
    <source>
        <dbReference type="Proteomes" id="UP001165962"/>
    </source>
</evidence>
<gene>
    <name evidence="3" type="ORF">G9U52_17685</name>
</gene>
<feature type="domain" description="Glutamate/phenylalanine/leucine/valine/L-tryptophan dehydrogenase C-terminal" evidence="2">
    <location>
        <begin position="37"/>
        <end position="87"/>
    </location>
</feature>
<dbReference type="Proteomes" id="UP001165962">
    <property type="component" value="Unassembled WGS sequence"/>
</dbReference>
<dbReference type="InterPro" id="IPR036291">
    <property type="entry name" value="NAD(P)-bd_dom_sf"/>
</dbReference>
<proteinExistence type="predicted"/>
<dbReference type="InterPro" id="IPR006096">
    <property type="entry name" value="Glu/Leu/Phe/Val/Trp_DH_C"/>
</dbReference>
<evidence type="ECO:0000256" key="1">
    <source>
        <dbReference type="SAM" id="MobiDB-lite"/>
    </source>
</evidence>
<dbReference type="Pfam" id="PF00208">
    <property type="entry name" value="ELFV_dehydrog"/>
    <property type="match status" value="1"/>
</dbReference>
<accession>A0ABX0J6A3</accession>
<protein>
    <recommendedName>
        <fullName evidence="2">Glutamate/phenylalanine/leucine/valine/L-tryptophan dehydrogenase C-terminal domain-containing protein</fullName>
    </recommendedName>
</protein>
<sequence>MGLEGSVHGITGNSAAEGLKNGNGNEGGIKLVLTEESEEEVNTKLKQIIVQSFYNVYQTSIDKKIDMRMAAYMVGLKRLVEAIKWRGWI</sequence>
<reference evidence="3" key="1">
    <citation type="submission" date="2020-03" db="EMBL/GenBank/DDBJ databases">
        <title>Draft sequencing of Paenibacilllus sp. S3N08.</title>
        <authorList>
            <person name="Kim D.-U."/>
        </authorList>
    </citation>
    <scope>NUCLEOTIDE SEQUENCE</scope>
    <source>
        <strain evidence="3">S3N08</strain>
    </source>
</reference>